<dbReference type="InterPro" id="IPR053083">
    <property type="entry name" value="TF_kinase-domain_protein"/>
</dbReference>
<reference evidence="3" key="1">
    <citation type="submission" date="2022-10" db="EMBL/GenBank/DDBJ databases">
        <title>Tapping the CABI collections for fungal endophytes: first genome assemblies for Collariella, Neodidymelliopsis, Ascochyta clinopodiicola, Didymella pomorum, Didymosphaeria variabile, Neocosmospora piperis and Neocucurbitaria cava.</title>
        <authorList>
            <person name="Hill R."/>
        </authorList>
    </citation>
    <scope>NUCLEOTIDE SEQUENCE</scope>
    <source>
        <strain evidence="3">IMI 355082</strain>
    </source>
</reference>
<dbReference type="PANTHER" id="PTHR44305">
    <property type="entry name" value="SI:DKEY-192D15.2-RELATED"/>
    <property type="match status" value="1"/>
</dbReference>
<dbReference type="GO" id="GO:0004672">
    <property type="term" value="F:protein kinase activity"/>
    <property type="evidence" value="ECO:0007669"/>
    <property type="project" value="InterPro"/>
</dbReference>
<dbReference type="EMBL" id="JAPEVB010000003">
    <property type="protein sequence ID" value="KAJ4390570.1"/>
    <property type="molecule type" value="Genomic_DNA"/>
</dbReference>
<dbReference type="GO" id="GO:0005524">
    <property type="term" value="F:ATP binding"/>
    <property type="evidence" value="ECO:0007669"/>
    <property type="project" value="InterPro"/>
</dbReference>
<dbReference type="InterPro" id="IPR011009">
    <property type="entry name" value="Kinase-like_dom_sf"/>
</dbReference>
<protein>
    <recommendedName>
        <fullName evidence="2">Protein kinase domain-containing protein</fullName>
    </recommendedName>
</protein>
<name>A0A9W8YS51_9PEZI</name>
<dbReference type="Proteomes" id="UP001140453">
    <property type="component" value="Unassembled WGS sequence"/>
</dbReference>
<dbReference type="Gene3D" id="1.10.510.10">
    <property type="entry name" value="Transferase(Phosphotransferase) domain 1"/>
    <property type="match status" value="1"/>
</dbReference>
<evidence type="ECO:0000256" key="1">
    <source>
        <dbReference type="SAM" id="MobiDB-lite"/>
    </source>
</evidence>
<organism evidence="3 4">
    <name type="scientific">Gnomoniopsis smithogilvyi</name>
    <dbReference type="NCBI Taxonomy" id="1191159"/>
    <lineage>
        <taxon>Eukaryota</taxon>
        <taxon>Fungi</taxon>
        <taxon>Dikarya</taxon>
        <taxon>Ascomycota</taxon>
        <taxon>Pezizomycotina</taxon>
        <taxon>Sordariomycetes</taxon>
        <taxon>Sordariomycetidae</taxon>
        <taxon>Diaporthales</taxon>
        <taxon>Gnomoniaceae</taxon>
        <taxon>Gnomoniopsis</taxon>
    </lineage>
</organism>
<dbReference type="OrthoDB" id="4062651at2759"/>
<feature type="domain" description="Protein kinase" evidence="2">
    <location>
        <begin position="141"/>
        <end position="556"/>
    </location>
</feature>
<gene>
    <name evidence="3" type="ORF">N0V93_004166</name>
</gene>
<proteinExistence type="predicted"/>
<dbReference type="PROSITE" id="PS50011">
    <property type="entry name" value="PROTEIN_KINASE_DOM"/>
    <property type="match status" value="1"/>
</dbReference>
<sequence>MASRRIRFADNVGGGDEAAVNAPTPTPTPTPGGPSHYFKRAKTDQFSEWRRGNHNWVESERQAEIKAVVHPRPGAWDPWDLTNPAAESHLEQLVKSSRKRYQNREPDPKANVALLNEDPAVAASRTAATITLHERFQAVGFGKVTRLGVGGRSTSFRFDMEDGQKNVHSVVVKVDLTNGSATRRELAVLKRLSGARHITQRFLLQAMPDPVVDPAVPLPPRDIPTALGDAVRRVAALAIAPQATLNRIRKRAPSGLTTRARRIRRARRELDDAEDVLVMEYVAKRDLGSWLERLALENSKKNLSERIRPPERGLWSIFQCLWRGCIAMAWPGAQAAESNLDRRRKQIPVRTEYLPPGSGRNRRPTDPLVHFNLNPSNVLVGDFDDEHFFPILKISDFGLAKCPKWDVSIRAPGEQEKYLWDLRSSGKSDSLLPEQTSEAWDFMPNVDSLGNSAVAGNYGSASNVFHIGLIMWQLVTTWGPEVPSVPRPYAVRILEREASGWTYGHALLDQYEDWTWDGRGVWPSETLRNTIAHCMDYMPRRRMNLTRLGSTIQEMLEKEWEQTDEECRQWSQQLFAEAPAQSAAAS</sequence>
<keyword evidence="4" id="KW-1185">Reference proteome</keyword>
<comment type="caution">
    <text evidence="3">The sequence shown here is derived from an EMBL/GenBank/DDBJ whole genome shotgun (WGS) entry which is preliminary data.</text>
</comment>
<dbReference type="InterPro" id="IPR000719">
    <property type="entry name" value="Prot_kinase_dom"/>
</dbReference>
<accession>A0A9W8YS51</accession>
<dbReference type="SUPFAM" id="SSF56112">
    <property type="entry name" value="Protein kinase-like (PK-like)"/>
    <property type="match status" value="1"/>
</dbReference>
<dbReference type="AlphaFoldDB" id="A0A9W8YS51"/>
<evidence type="ECO:0000313" key="3">
    <source>
        <dbReference type="EMBL" id="KAJ4390570.1"/>
    </source>
</evidence>
<feature type="region of interest" description="Disordered" evidence="1">
    <location>
        <begin position="1"/>
        <end position="38"/>
    </location>
</feature>
<evidence type="ECO:0000313" key="4">
    <source>
        <dbReference type="Proteomes" id="UP001140453"/>
    </source>
</evidence>
<evidence type="ECO:0000259" key="2">
    <source>
        <dbReference type="PROSITE" id="PS50011"/>
    </source>
</evidence>